<evidence type="ECO:0000256" key="5">
    <source>
        <dbReference type="ARBA" id="ARBA00022840"/>
    </source>
</evidence>
<keyword evidence="5 6" id="KW-0067">ATP-binding</keyword>
<dbReference type="Gene3D" id="3.40.50.300">
    <property type="entry name" value="P-loop containing nucleotide triphosphate hydrolases"/>
    <property type="match status" value="2"/>
</dbReference>
<dbReference type="PANTHER" id="PTHR11472">
    <property type="entry name" value="DNA REPAIR DEAD HELICASE RAD3/XP-D SUBFAMILY MEMBER"/>
    <property type="match status" value="1"/>
</dbReference>
<dbReference type="NCBIfam" id="TIGR01407">
    <property type="entry name" value="dinG_rel"/>
    <property type="match status" value="1"/>
</dbReference>
<dbReference type="NCBIfam" id="TIGR00573">
    <property type="entry name" value="dnaq"/>
    <property type="match status" value="1"/>
</dbReference>
<dbReference type="HAMAP" id="MF_02206">
    <property type="entry name" value="DinG_exonucl"/>
    <property type="match status" value="1"/>
</dbReference>
<dbReference type="SMART" id="SM00487">
    <property type="entry name" value="DEXDc"/>
    <property type="match status" value="1"/>
</dbReference>
<name>A0ABS4REL3_9BACI</name>
<keyword evidence="2 6" id="KW-0547">Nucleotide-binding</keyword>
<feature type="domain" description="Helicase C-terminal" evidence="9">
    <location>
        <begin position="744"/>
        <end position="933"/>
    </location>
</feature>
<feature type="binding site" evidence="6">
    <location>
        <begin position="283"/>
        <end position="290"/>
    </location>
    <ligand>
        <name>ATP</name>
        <dbReference type="ChEBI" id="CHEBI:30616"/>
    </ligand>
</feature>
<dbReference type="InterPro" id="IPR012337">
    <property type="entry name" value="RNaseH-like_sf"/>
</dbReference>
<proteinExistence type="inferred from homology"/>
<comment type="similarity">
    <text evidence="6 7">Belongs to the helicase family. DinG subfamily. Type 2 sub-subfamily.</text>
</comment>
<comment type="caution">
    <text evidence="10">The sequence shown here is derived from an EMBL/GenBank/DDBJ whole genome shotgun (WGS) entry which is preliminary data.</text>
</comment>
<comment type="caution">
    <text evidence="6">Lacks conserved residue(s) required for the propagation of feature annotation.</text>
</comment>
<dbReference type="InterPro" id="IPR045028">
    <property type="entry name" value="DinG/Rad3-like"/>
</dbReference>
<evidence type="ECO:0000313" key="11">
    <source>
        <dbReference type="Proteomes" id="UP001519293"/>
    </source>
</evidence>
<dbReference type="NCBIfam" id="NF005981">
    <property type="entry name" value="PRK08074.1"/>
    <property type="match status" value="1"/>
</dbReference>
<dbReference type="CDD" id="cd06127">
    <property type="entry name" value="DEDDh"/>
    <property type="match status" value="1"/>
</dbReference>
<comment type="function">
    <text evidence="6 7">3'-5' exonuclease.</text>
</comment>
<evidence type="ECO:0000256" key="3">
    <source>
        <dbReference type="ARBA" id="ARBA00022801"/>
    </source>
</evidence>
<evidence type="ECO:0000256" key="2">
    <source>
        <dbReference type="ARBA" id="ARBA00022741"/>
    </source>
</evidence>
<keyword evidence="3 6" id="KW-0378">Hydrolase</keyword>
<evidence type="ECO:0000313" key="10">
    <source>
        <dbReference type="EMBL" id="MBP2241347.1"/>
    </source>
</evidence>
<sequence length="933" mass="106371">MGNKYVVVDLETTGNAPKKGDKIIQFAAVVIENGQISEEYSSLINPLQSIPPFIEELTGLNDEMVEHAPVFSEIAPKVLTLLEGAYFVAHNVLFDLSFLQEELIEAGYNGFYGPVLDTVEMSRVLIPTADSFQLSELAIREGLKHERPHQADSDAYVTAELLLLLLGRLQHLPLITLKQLEKLSSGLKSDLDLLLDELIVKKETSIETLPDDLEVHNGVALKKVPIHKELVNEEQIHFPLSHFEKGEMLKKAFPHFETRYGQFSMMDTVYEMFSQEKHGLIEAGTGVGKSLAYLIPSAIYGRNKGQVIVVSTYTTQLQEQLLSNDIPKLEKMLPFSINTALLKGRSHYISLAKFEQSLRDLDDNYDTILTKMQILVWLTETNNGDMDELNLSSGGVLYWNKIKNDEAVFMTNKTWLSRDFYYRARKRAQKADLIITNHSLLLTDVVADNKILPEYSHVIIDEGHHFVKVSGKHFGLTLDYLATRMLISQIGLMEQKQLLFKLEQILEKPEWNNHELVHSFEVNQMIVALNDEMDEFFRVVAIYTKKKSRSANKYNRISCRLEADEANAEWLALQTSAERFFFLIKDFNEVISARLNLVKTKKELLNSREKASLEELITLNDELIEIAAAIKEMFLHPTNEFVSWIEIDMRAVQNSTTIFSQPITVGSYLQTQFFNLKKSVVLTSATLSVKNSFNYMLKELGLQIEDCSTLQIQSPFEYEEQVKLIIPEDLPEVNTIPLDEYIASITEHIISIAEETKGRMLILFTSHEMLRKTYELIKESGFLHDFAIIAQGISSGSRSRLTRNFQKFEKAILLGTSSFWEGIDIPGEDLTSLIIVRLPFSPPDEPITAAKCDQIKQSGGNPFSDYSLPEAIIRFKQGFGRLIRTRNDRGMIFIFDRRLVTTKYGNAFLQSIPPIQVEKKNLKEIIITIKEWL</sequence>
<dbReference type="Pfam" id="PF13307">
    <property type="entry name" value="Helicase_C_2"/>
    <property type="match status" value="1"/>
</dbReference>
<dbReference type="SUPFAM" id="SSF53098">
    <property type="entry name" value="Ribonuclease H-like"/>
    <property type="match status" value="1"/>
</dbReference>
<dbReference type="InterPro" id="IPR001650">
    <property type="entry name" value="Helicase_C-like"/>
</dbReference>
<dbReference type="GO" id="GO:0016787">
    <property type="term" value="F:hydrolase activity"/>
    <property type="evidence" value="ECO:0007669"/>
    <property type="project" value="UniProtKB-KW"/>
</dbReference>
<dbReference type="SMART" id="SM00491">
    <property type="entry name" value="HELICc2"/>
    <property type="match status" value="1"/>
</dbReference>
<dbReference type="InterPro" id="IPR006054">
    <property type="entry name" value="DnaQ"/>
</dbReference>
<protein>
    <recommendedName>
        <fullName evidence="6 7">3'-5' exonuclease DinG</fullName>
        <ecNumber evidence="6 7">3.1.-.-</ecNumber>
    </recommendedName>
</protein>
<accession>A0ABS4REL3</accession>
<keyword evidence="4 6" id="KW-0269">Exonuclease</keyword>
<evidence type="ECO:0000256" key="7">
    <source>
        <dbReference type="RuleBase" id="RU364106"/>
    </source>
</evidence>
<evidence type="ECO:0000259" key="9">
    <source>
        <dbReference type="PROSITE" id="PS51194"/>
    </source>
</evidence>
<dbReference type="SUPFAM" id="SSF52540">
    <property type="entry name" value="P-loop containing nucleoside triphosphate hydrolases"/>
    <property type="match status" value="1"/>
</dbReference>
<dbReference type="EMBL" id="JAGIKZ010000008">
    <property type="protein sequence ID" value="MBP2241347.1"/>
    <property type="molecule type" value="Genomic_DNA"/>
</dbReference>
<dbReference type="InterPro" id="IPR006310">
    <property type="entry name" value="DinG"/>
</dbReference>
<organism evidence="10 11">
    <name type="scientific">Cytobacillus eiseniae</name>
    <dbReference type="NCBI Taxonomy" id="762947"/>
    <lineage>
        <taxon>Bacteria</taxon>
        <taxon>Bacillati</taxon>
        <taxon>Bacillota</taxon>
        <taxon>Bacilli</taxon>
        <taxon>Bacillales</taxon>
        <taxon>Bacillaceae</taxon>
        <taxon>Cytobacillus</taxon>
    </lineage>
</organism>
<dbReference type="RefSeq" id="WP_066395401.1">
    <property type="nucleotide sequence ID" value="NZ_JAGIKZ010000008.1"/>
</dbReference>
<dbReference type="InterPro" id="IPR014013">
    <property type="entry name" value="Helic_SF1/SF2_ATP-bd_DinG/Rad3"/>
</dbReference>
<dbReference type="Gene3D" id="3.30.420.10">
    <property type="entry name" value="Ribonuclease H-like superfamily/Ribonuclease H"/>
    <property type="match status" value="1"/>
</dbReference>
<keyword evidence="10" id="KW-0347">Helicase</keyword>
<evidence type="ECO:0000256" key="4">
    <source>
        <dbReference type="ARBA" id="ARBA00022839"/>
    </source>
</evidence>
<dbReference type="GO" id="GO:0003678">
    <property type="term" value="F:DNA helicase activity"/>
    <property type="evidence" value="ECO:0007669"/>
    <property type="project" value="UniProtKB-EC"/>
</dbReference>
<dbReference type="Pfam" id="PF00929">
    <property type="entry name" value="RNase_T"/>
    <property type="match status" value="1"/>
</dbReference>
<dbReference type="EC" id="3.1.-.-" evidence="6 7"/>
<dbReference type="SMART" id="SM00479">
    <property type="entry name" value="EXOIII"/>
    <property type="match status" value="1"/>
</dbReference>
<feature type="domain" description="Helicase ATP-binding" evidence="8">
    <location>
        <begin position="248"/>
        <end position="510"/>
    </location>
</feature>
<dbReference type="InterPro" id="IPR006555">
    <property type="entry name" value="ATP-dep_Helicase_C"/>
</dbReference>
<evidence type="ECO:0000256" key="6">
    <source>
        <dbReference type="HAMAP-Rule" id="MF_02206"/>
    </source>
</evidence>
<gene>
    <name evidence="6 7" type="primary">dinG</name>
    <name evidence="10" type="ORF">J2Z40_001909</name>
</gene>
<dbReference type="PROSITE" id="PS51194">
    <property type="entry name" value="HELICASE_CTER"/>
    <property type="match status" value="1"/>
</dbReference>
<dbReference type="InterPro" id="IPR013520">
    <property type="entry name" value="Ribonucl_H"/>
</dbReference>
<evidence type="ECO:0000259" key="8">
    <source>
        <dbReference type="PROSITE" id="PS51193"/>
    </source>
</evidence>
<dbReference type="PANTHER" id="PTHR11472:SF34">
    <property type="entry name" value="REGULATOR OF TELOMERE ELONGATION HELICASE 1"/>
    <property type="match status" value="1"/>
</dbReference>
<reference evidence="10 11" key="1">
    <citation type="submission" date="2021-03" db="EMBL/GenBank/DDBJ databases">
        <title>Genomic Encyclopedia of Type Strains, Phase IV (KMG-IV): sequencing the most valuable type-strain genomes for metagenomic binning, comparative biology and taxonomic classification.</title>
        <authorList>
            <person name="Goeker M."/>
        </authorList>
    </citation>
    <scope>NUCLEOTIDE SEQUENCE [LARGE SCALE GENOMIC DNA]</scope>
    <source>
        <strain evidence="10 11">DSM 26675</strain>
    </source>
</reference>
<evidence type="ECO:0000256" key="1">
    <source>
        <dbReference type="ARBA" id="ARBA00022722"/>
    </source>
</evidence>
<keyword evidence="1 6" id="KW-0540">Nuclease</keyword>
<dbReference type="InterPro" id="IPR036397">
    <property type="entry name" value="RNaseH_sf"/>
</dbReference>
<dbReference type="Proteomes" id="UP001519293">
    <property type="component" value="Unassembled WGS sequence"/>
</dbReference>
<dbReference type="InterPro" id="IPR014001">
    <property type="entry name" value="Helicase_ATP-bd"/>
</dbReference>
<dbReference type="PROSITE" id="PS51193">
    <property type="entry name" value="HELICASE_ATP_BIND_2"/>
    <property type="match status" value="1"/>
</dbReference>
<keyword evidence="11" id="KW-1185">Reference proteome</keyword>
<dbReference type="InterPro" id="IPR027417">
    <property type="entry name" value="P-loop_NTPase"/>
</dbReference>